<dbReference type="AlphaFoldDB" id="A0A1J5S2V4"/>
<dbReference type="Gene3D" id="3.90.1680.10">
    <property type="entry name" value="SOS response associated peptidase-like"/>
    <property type="match status" value="1"/>
</dbReference>
<protein>
    <recommendedName>
        <fullName evidence="3">SOS response-associated peptidase YedK</fullName>
    </recommendedName>
</protein>
<organism evidence="2">
    <name type="scientific">mine drainage metagenome</name>
    <dbReference type="NCBI Taxonomy" id="410659"/>
    <lineage>
        <taxon>unclassified sequences</taxon>
        <taxon>metagenomes</taxon>
        <taxon>ecological metagenomes</taxon>
    </lineage>
</organism>
<comment type="caution">
    <text evidence="2">The sequence shown here is derived from an EMBL/GenBank/DDBJ whole genome shotgun (WGS) entry which is preliminary data.</text>
</comment>
<evidence type="ECO:0000313" key="2">
    <source>
        <dbReference type="EMBL" id="OIQ94661.1"/>
    </source>
</evidence>
<name>A0A1J5S2V4_9ZZZZ</name>
<proteinExistence type="predicted"/>
<dbReference type="GO" id="GO:0106300">
    <property type="term" value="P:protein-DNA covalent cross-linking repair"/>
    <property type="evidence" value="ECO:0007669"/>
    <property type="project" value="InterPro"/>
</dbReference>
<gene>
    <name evidence="2" type="ORF">GALL_233190</name>
</gene>
<sequence>MRPRSRRAAPRLIANGPEVPDEDSKEWLWTATIATTSNANALGHIHDRTAVFIPSDRYDQWLETQPQDLDGVDGLPRELPEPVLQVR</sequence>
<dbReference type="EMBL" id="MLJW01000181">
    <property type="protein sequence ID" value="OIQ94661.1"/>
    <property type="molecule type" value="Genomic_DNA"/>
</dbReference>
<reference evidence="2" key="1">
    <citation type="submission" date="2016-10" db="EMBL/GenBank/DDBJ databases">
        <title>Sequence of Gallionella enrichment culture.</title>
        <authorList>
            <person name="Poehlein A."/>
            <person name="Muehling M."/>
            <person name="Daniel R."/>
        </authorList>
    </citation>
    <scope>NUCLEOTIDE SEQUENCE</scope>
</reference>
<dbReference type="InterPro" id="IPR003738">
    <property type="entry name" value="SRAP"/>
</dbReference>
<dbReference type="GO" id="GO:0003697">
    <property type="term" value="F:single-stranded DNA binding"/>
    <property type="evidence" value="ECO:0007669"/>
    <property type="project" value="InterPro"/>
</dbReference>
<evidence type="ECO:0008006" key="3">
    <source>
        <dbReference type="Google" id="ProtNLM"/>
    </source>
</evidence>
<feature type="region of interest" description="Disordered" evidence="1">
    <location>
        <begin position="67"/>
        <end position="87"/>
    </location>
</feature>
<dbReference type="InterPro" id="IPR036590">
    <property type="entry name" value="SRAP-like"/>
</dbReference>
<feature type="region of interest" description="Disordered" evidence="1">
    <location>
        <begin position="1"/>
        <end position="21"/>
    </location>
</feature>
<dbReference type="Pfam" id="PF02586">
    <property type="entry name" value="SRAP"/>
    <property type="match status" value="1"/>
</dbReference>
<evidence type="ECO:0000256" key="1">
    <source>
        <dbReference type="SAM" id="MobiDB-lite"/>
    </source>
</evidence>
<dbReference type="SUPFAM" id="SSF143081">
    <property type="entry name" value="BB1717-like"/>
    <property type="match status" value="1"/>
</dbReference>
<accession>A0A1J5S2V4</accession>